<name>A0ACC0T983_POPTR</name>
<protein>
    <submittedName>
        <fullName evidence="1">Uncharacterized protein</fullName>
    </submittedName>
</protein>
<sequence length="153" mass="17588">MSRHERHHVITHIEPYTGSNHLEVGNGKGLSISHLCDSFISTSTNTLRVHFLLKIKPFLNFMVIHVSTRSKCPRLSFSVKDDLSWLDKPSSKLIPRALSIVCSTSDIRYRCLGYPHTDVFHHLFLNKHNFGYFFLAHLFSILLVLCTDLVDCH</sequence>
<accession>A0ACC0T983</accession>
<evidence type="ECO:0000313" key="2">
    <source>
        <dbReference type="Proteomes" id="UP000006729"/>
    </source>
</evidence>
<proteinExistence type="predicted"/>
<reference evidence="1 2" key="1">
    <citation type="journal article" date="2006" name="Science">
        <title>The genome of black cottonwood, Populus trichocarpa (Torr. &amp; Gray).</title>
        <authorList>
            <person name="Tuskan G.A."/>
            <person name="Difazio S."/>
            <person name="Jansson S."/>
            <person name="Bohlmann J."/>
            <person name="Grigoriev I."/>
            <person name="Hellsten U."/>
            <person name="Putnam N."/>
            <person name="Ralph S."/>
            <person name="Rombauts S."/>
            <person name="Salamov A."/>
            <person name="Schein J."/>
            <person name="Sterck L."/>
            <person name="Aerts A."/>
            <person name="Bhalerao R.R."/>
            <person name="Bhalerao R.P."/>
            <person name="Blaudez D."/>
            <person name="Boerjan W."/>
            <person name="Brun A."/>
            <person name="Brunner A."/>
            <person name="Busov V."/>
            <person name="Campbell M."/>
            <person name="Carlson J."/>
            <person name="Chalot M."/>
            <person name="Chapman J."/>
            <person name="Chen G.L."/>
            <person name="Cooper D."/>
            <person name="Coutinho P.M."/>
            <person name="Couturier J."/>
            <person name="Covert S."/>
            <person name="Cronk Q."/>
            <person name="Cunningham R."/>
            <person name="Davis J."/>
            <person name="Degroeve S."/>
            <person name="Dejardin A."/>
            <person name="Depamphilis C."/>
            <person name="Detter J."/>
            <person name="Dirks B."/>
            <person name="Dubchak I."/>
            <person name="Duplessis S."/>
            <person name="Ehlting J."/>
            <person name="Ellis B."/>
            <person name="Gendler K."/>
            <person name="Goodstein D."/>
            <person name="Gribskov M."/>
            <person name="Grimwood J."/>
            <person name="Groover A."/>
            <person name="Gunter L."/>
            <person name="Hamberger B."/>
            <person name="Heinze B."/>
            <person name="Helariutta Y."/>
            <person name="Henrissat B."/>
            <person name="Holligan D."/>
            <person name="Holt R."/>
            <person name="Huang W."/>
            <person name="Islam-Faridi N."/>
            <person name="Jones S."/>
            <person name="Jones-Rhoades M."/>
            <person name="Jorgensen R."/>
            <person name="Joshi C."/>
            <person name="Kangasjarvi J."/>
            <person name="Karlsson J."/>
            <person name="Kelleher C."/>
            <person name="Kirkpatrick R."/>
            <person name="Kirst M."/>
            <person name="Kohler A."/>
            <person name="Kalluri U."/>
            <person name="Larimer F."/>
            <person name="Leebens-Mack J."/>
            <person name="Leple J.C."/>
            <person name="Locascio P."/>
            <person name="Lou Y."/>
            <person name="Lucas S."/>
            <person name="Martin F."/>
            <person name="Montanini B."/>
            <person name="Napoli C."/>
            <person name="Nelson D.R."/>
            <person name="Nelson C."/>
            <person name="Nieminen K."/>
            <person name="Nilsson O."/>
            <person name="Pereda V."/>
            <person name="Peter G."/>
            <person name="Philippe R."/>
            <person name="Pilate G."/>
            <person name="Poliakov A."/>
            <person name="Razumovskaya J."/>
            <person name="Richardson P."/>
            <person name="Rinaldi C."/>
            <person name="Ritland K."/>
            <person name="Rouze P."/>
            <person name="Ryaboy D."/>
            <person name="Schmutz J."/>
            <person name="Schrader J."/>
            <person name="Segerman B."/>
            <person name="Shin H."/>
            <person name="Siddiqui A."/>
            <person name="Sterky F."/>
            <person name="Terry A."/>
            <person name="Tsai C.J."/>
            <person name="Uberbacher E."/>
            <person name="Unneberg P."/>
            <person name="Vahala J."/>
            <person name="Wall K."/>
            <person name="Wessler S."/>
            <person name="Yang G."/>
            <person name="Yin T."/>
            <person name="Douglas C."/>
            <person name="Marra M."/>
            <person name="Sandberg G."/>
            <person name="Van de Peer Y."/>
            <person name="Rokhsar D."/>
        </authorList>
    </citation>
    <scope>NUCLEOTIDE SEQUENCE [LARGE SCALE GENOMIC DNA]</scope>
    <source>
        <strain evidence="2">cv. Nisqually</strain>
    </source>
</reference>
<dbReference type="Proteomes" id="UP000006729">
    <property type="component" value="Chromosome 3"/>
</dbReference>
<gene>
    <name evidence="1" type="ORF">POPTR_003G098301v4</name>
</gene>
<organism evidence="1 2">
    <name type="scientific">Populus trichocarpa</name>
    <name type="common">Western balsam poplar</name>
    <name type="synonym">Populus balsamifera subsp. trichocarpa</name>
    <dbReference type="NCBI Taxonomy" id="3694"/>
    <lineage>
        <taxon>Eukaryota</taxon>
        <taxon>Viridiplantae</taxon>
        <taxon>Streptophyta</taxon>
        <taxon>Embryophyta</taxon>
        <taxon>Tracheophyta</taxon>
        <taxon>Spermatophyta</taxon>
        <taxon>Magnoliopsida</taxon>
        <taxon>eudicotyledons</taxon>
        <taxon>Gunneridae</taxon>
        <taxon>Pentapetalae</taxon>
        <taxon>rosids</taxon>
        <taxon>fabids</taxon>
        <taxon>Malpighiales</taxon>
        <taxon>Salicaceae</taxon>
        <taxon>Saliceae</taxon>
        <taxon>Populus</taxon>
    </lineage>
</organism>
<keyword evidence="2" id="KW-1185">Reference proteome</keyword>
<dbReference type="EMBL" id="CM009292">
    <property type="protein sequence ID" value="KAI9397920.1"/>
    <property type="molecule type" value="Genomic_DNA"/>
</dbReference>
<evidence type="ECO:0000313" key="1">
    <source>
        <dbReference type="EMBL" id="KAI9397920.1"/>
    </source>
</evidence>
<comment type="caution">
    <text evidence="1">The sequence shown here is derived from an EMBL/GenBank/DDBJ whole genome shotgun (WGS) entry which is preliminary data.</text>
</comment>